<proteinExistence type="predicted"/>
<protein>
    <submittedName>
        <fullName evidence="2">Uncharacterized protein</fullName>
    </submittedName>
</protein>
<keyword evidence="1" id="KW-0175">Coiled coil</keyword>
<name>A0A8J4CER7_9CHLO</name>
<dbReference type="AlphaFoldDB" id="A0A8J4CER7"/>
<dbReference type="EMBL" id="BNCP01000014">
    <property type="protein sequence ID" value="GIL78753.1"/>
    <property type="molecule type" value="Genomic_DNA"/>
</dbReference>
<feature type="non-terminal residue" evidence="2">
    <location>
        <position position="142"/>
    </location>
</feature>
<evidence type="ECO:0000256" key="1">
    <source>
        <dbReference type="SAM" id="Coils"/>
    </source>
</evidence>
<evidence type="ECO:0000313" key="3">
    <source>
        <dbReference type="Proteomes" id="UP000747110"/>
    </source>
</evidence>
<reference evidence="2" key="1">
    <citation type="journal article" date="2021" name="Proc. Natl. Acad. Sci. U.S.A.">
        <title>Three genomes in the algal genus Volvox reveal the fate of a haploid sex-determining region after a transition to homothallism.</title>
        <authorList>
            <person name="Yamamoto K."/>
            <person name="Hamaji T."/>
            <person name="Kawai-Toyooka H."/>
            <person name="Matsuzaki R."/>
            <person name="Takahashi F."/>
            <person name="Nishimura Y."/>
            <person name="Kawachi M."/>
            <person name="Noguchi H."/>
            <person name="Minakuchi Y."/>
            <person name="Umen J.G."/>
            <person name="Toyoda A."/>
            <person name="Nozaki H."/>
        </authorList>
    </citation>
    <scope>NUCLEOTIDE SEQUENCE</scope>
    <source>
        <strain evidence="2">NIES-3786</strain>
    </source>
</reference>
<feature type="coiled-coil region" evidence="1">
    <location>
        <begin position="40"/>
        <end position="67"/>
    </location>
</feature>
<accession>A0A8J4CER7</accession>
<dbReference type="OrthoDB" id="552020at2759"/>
<organism evidence="2 3">
    <name type="scientific">Volvox reticuliferus</name>
    <dbReference type="NCBI Taxonomy" id="1737510"/>
    <lineage>
        <taxon>Eukaryota</taxon>
        <taxon>Viridiplantae</taxon>
        <taxon>Chlorophyta</taxon>
        <taxon>core chlorophytes</taxon>
        <taxon>Chlorophyceae</taxon>
        <taxon>CS clade</taxon>
        <taxon>Chlamydomonadales</taxon>
        <taxon>Volvocaceae</taxon>
        <taxon>Volvox</taxon>
    </lineage>
</organism>
<dbReference type="Proteomes" id="UP000747110">
    <property type="component" value="Unassembled WGS sequence"/>
</dbReference>
<feature type="non-terminal residue" evidence="2">
    <location>
        <position position="1"/>
    </location>
</feature>
<keyword evidence="3" id="KW-1185">Reference proteome</keyword>
<evidence type="ECO:0000313" key="2">
    <source>
        <dbReference type="EMBL" id="GIL78753.1"/>
    </source>
</evidence>
<gene>
    <name evidence="2" type="ORF">Vretifemale_8166</name>
</gene>
<sequence length="142" mass="15249">VDELREQLQDWREHTASNSGKFWEQLRGVQLEDQRLGLHLAELESKLETAMEEVQSLRRAIEAHNAVRSIVQGDVESGSGKRFDSDGFSEADGAGAAADGAALVVKGPDTGGLDLQGLPACHLRRLVAAAGPLLAARVTRHS</sequence>
<comment type="caution">
    <text evidence="2">The sequence shown here is derived from an EMBL/GenBank/DDBJ whole genome shotgun (WGS) entry which is preliminary data.</text>
</comment>